<protein>
    <submittedName>
        <fullName evidence="1">Uncharacterized protein</fullName>
    </submittedName>
</protein>
<dbReference type="EMBL" id="JAYMYQ010000001">
    <property type="protein sequence ID" value="KAK7361838.1"/>
    <property type="molecule type" value="Genomic_DNA"/>
</dbReference>
<gene>
    <name evidence="1" type="ORF">VNO77_03923</name>
</gene>
<evidence type="ECO:0000313" key="1">
    <source>
        <dbReference type="EMBL" id="KAK7361838.1"/>
    </source>
</evidence>
<dbReference type="AlphaFoldDB" id="A0AAN9N223"/>
<comment type="caution">
    <text evidence="1">The sequence shown here is derived from an EMBL/GenBank/DDBJ whole genome shotgun (WGS) entry which is preliminary data.</text>
</comment>
<proteinExistence type="predicted"/>
<reference evidence="1 2" key="1">
    <citation type="submission" date="2024-01" db="EMBL/GenBank/DDBJ databases">
        <title>The genomes of 5 underutilized Papilionoideae crops provide insights into root nodulation and disease resistanc.</title>
        <authorList>
            <person name="Jiang F."/>
        </authorList>
    </citation>
    <scope>NUCLEOTIDE SEQUENCE [LARGE SCALE GENOMIC DNA]</scope>
    <source>
        <strain evidence="1">LVBAO_FW01</strain>
        <tissue evidence="1">Leaves</tissue>
    </source>
</reference>
<accession>A0AAN9N223</accession>
<sequence>MTTSPQSACTKTPVAMKACLAFSSTHIDLRQTTGVSAKMLELSLLVDQSCRLAATLFPVSQRFRKDQRKTRVAVWPEGYLLNTLELPFATCLSFS</sequence>
<keyword evidence="2" id="KW-1185">Reference proteome</keyword>
<evidence type="ECO:0000313" key="2">
    <source>
        <dbReference type="Proteomes" id="UP001367508"/>
    </source>
</evidence>
<organism evidence="1 2">
    <name type="scientific">Canavalia gladiata</name>
    <name type="common">Sword bean</name>
    <name type="synonym">Dolichos gladiatus</name>
    <dbReference type="NCBI Taxonomy" id="3824"/>
    <lineage>
        <taxon>Eukaryota</taxon>
        <taxon>Viridiplantae</taxon>
        <taxon>Streptophyta</taxon>
        <taxon>Embryophyta</taxon>
        <taxon>Tracheophyta</taxon>
        <taxon>Spermatophyta</taxon>
        <taxon>Magnoliopsida</taxon>
        <taxon>eudicotyledons</taxon>
        <taxon>Gunneridae</taxon>
        <taxon>Pentapetalae</taxon>
        <taxon>rosids</taxon>
        <taxon>fabids</taxon>
        <taxon>Fabales</taxon>
        <taxon>Fabaceae</taxon>
        <taxon>Papilionoideae</taxon>
        <taxon>50 kb inversion clade</taxon>
        <taxon>NPAAA clade</taxon>
        <taxon>indigoferoid/millettioid clade</taxon>
        <taxon>Phaseoleae</taxon>
        <taxon>Canavalia</taxon>
    </lineage>
</organism>
<dbReference type="Proteomes" id="UP001367508">
    <property type="component" value="Unassembled WGS sequence"/>
</dbReference>
<name>A0AAN9N223_CANGL</name>